<dbReference type="AlphaFoldDB" id="A0A0G2FDD0"/>
<accession>A0A0G2FDD0</accession>
<sequence>MGLHDTFDFDEAAYRAKCAERPTIKLQEEEIRKLRQHFAASASMGIGLSHAVQTAGLTLGVSAFALRRYYVAKEKLAIIREELTKRGVPLHDMSKRDAFIPLSTAAVGLGVGAGISHLVAGAITTPDVPVPGPHGGSLAMHYIQGDPEAAAHGFAQGIADQANAVGQAAHGAILGHGAEQVITETATEGVSGHAVGYAAGIMAAKKMEEMLAECIGETVFAYAMEKLLDPEIKIELKLKGKCTRLQGPLGQFCRGCGEPIRHGKFAREPSS</sequence>
<name>A0A0G2FDD0_9PEZI</name>
<dbReference type="STRING" id="1214573.A0A0G2FDD0"/>
<keyword evidence="2" id="KW-1185">Reference proteome</keyword>
<dbReference type="EMBL" id="LCUC01000339">
    <property type="protein sequence ID" value="KKY32161.1"/>
    <property type="molecule type" value="Genomic_DNA"/>
</dbReference>
<dbReference type="Proteomes" id="UP000034680">
    <property type="component" value="Unassembled WGS sequence"/>
</dbReference>
<reference evidence="1 2" key="2">
    <citation type="submission" date="2015-05" db="EMBL/GenBank/DDBJ databases">
        <authorList>
            <person name="Morales-Cruz A."/>
            <person name="Amrine K.C."/>
            <person name="Cantu D."/>
        </authorList>
    </citation>
    <scope>NUCLEOTIDE SEQUENCE [LARGE SCALE GENOMIC DNA]</scope>
    <source>
        <strain evidence="1">DA912</strain>
    </source>
</reference>
<protein>
    <submittedName>
        <fullName evidence="1">Uncharacterized protein</fullName>
    </submittedName>
</protein>
<reference evidence="1 2" key="1">
    <citation type="submission" date="2015-05" db="EMBL/GenBank/DDBJ databases">
        <title>Distinctive expansion of gene families associated with plant cell wall degradation and secondary metabolism in the genomes of grapevine trunk pathogens.</title>
        <authorList>
            <person name="Lawrence D.P."/>
            <person name="Travadon R."/>
            <person name="Rolshausen P.E."/>
            <person name="Baumgartner K."/>
        </authorList>
    </citation>
    <scope>NUCLEOTIDE SEQUENCE [LARGE SCALE GENOMIC DNA]</scope>
    <source>
        <strain evidence="1">DA912</strain>
    </source>
</reference>
<dbReference type="OrthoDB" id="2898509at2759"/>
<proteinExistence type="predicted"/>
<organism evidence="1 2">
    <name type="scientific">Diaporthe ampelina</name>
    <dbReference type="NCBI Taxonomy" id="1214573"/>
    <lineage>
        <taxon>Eukaryota</taxon>
        <taxon>Fungi</taxon>
        <taxon>Dikarya</taxon>
        <taxon>Ascomycota</taxon>
        <taxon>Pezizomycotina</taxon>
        <taxon>Sordariomycetes</taxon>
        <taxon>Sordariomycetidae</taxon>
        <taxon>Diaporthales</taxon>
        <taxon>Diaporthaceae</taxon>
        <taxon>Diaporthe</taxon>
    </lineage>
</organism>
<evidence type="ECO:0000313" key="2">
    <source>
        <dbReference type="Proteomes" id="UP000034680"/>
    </source>
</evidence>
<evidence type="ECO:0000313" key="1">
    <source>
        <dbReference type="EMBL" id="KKY32161.1"/>
    </source>
</evidence>
<gene>
    <name evidence="1" type="ORF">UCDDA912_g07895</name>
</gene>
<comment type="caution">
    <text evidence="1">The sequence shown here is derived from an EMBL/GenBank/DDBJ whole genome shotgun (WGS) entry which is preliminary data.</text>
</comment>